<keyword evidence="2" id="KW-1185">Reference proteome</keyword>
<dbReference type="Proteomes" id="UP000789702">
    <property type="component" value="Unassembled WGS sequence"/>
</dbReference>
<protein>
    <submittedName>
        <fullName evidence="1">288_t:CDS:1</fullName>
    </submittedName>
</protein>
<feature type="non-terminal residue" evidence="1">
    <location>
        <position position="482"/>
    </location>
</feature>
<evidence type="ECO:0000313" key="1">
    <source>
        <dbReference type="EMBL" id="CAG8702334.1"/>
    </source>
</evidence>
<dbReference type="EMBL" id="CAJVPU010027082">
    <property type="protein sequence ID" value="CAG8702334.1"/>
    <property type="molecule type" value="Genomic_DNA"/>
</dbReference>
<proteinExistence type="predicted"/>
<name>A0ACA9PC08_9GLOM</name>
<reference evidence="1" key="1">
    <citation type="submission" date="2021-06" db="EMBL/GenBank/DDBJ databases">
        <authorList>
            <person name="Kallberg Y."/>
            <person name="Tangrot J."/>
            <person name="Rosling A."/>
        </authorList>
    </citation>
    <scope>NUCLEOTIDE SEQUENCE</scope>
    <source>
        <strain evidence="1">IL203A</strain>
    </source>
</reference>
<evidence type="ECO:0000313" key="2">
    <source>
        <dbReference type="Proteomes" id="UP000789702"/>
    </source>
</evidence>
<organism evidence="1 2">
    <name type="scientific">Dentiscutata heterogama</name>
    <dbReference type="NCBI Taxonomy" id="1316150"/>
    <lineage>
        <taxon>Eukaryota</taxon>
        <taxon>Fungi</taxon>
        <taxon>Fungi incertae sedis</taxon>
        <taxon>Mucoromycota</taxon>
        <taxon>Glomeromycotina</taxon>
        <taxon>Glomeromycetes</taxon>
        <taxon>Diversisporales</taxon>
        <taxon>Gigasporaceae</taxon>
        <taxon>Dentiscutata</taxon>
    </lineage>
</organism>
<gene>
    <name evidence="1" type="ORF">DHETER_LOCUS11819</name>
</gene>
<feature type="non-terminal residue" evidence="1">
    <location>
        <position position="1"/>
    </location>
</feature>
<accession>A0ACA9PC08</accession>
<sequence length="482" mass="53776">IRAPIIASTDDYDVNQNSKQDDNVGKFTNVDPAQNIHSLLAPIEEELSKSNQNSLRSTTKKTVPDSSVHVKPTHLRESSNSLQMLFVNTVVGLNSENTSEGSDQKNDNYSQNDVSKRKTILSEKFSLAIKKGWNNEFVEAEEILMRRRDGIPRWCVAFAEVQLVKHLMTGQAVEYQDPELINSLMEAEKLASKVCENKDDFETTFTLFITDVWKTDIKPTSTPNEDEAEFASLRANYRWDCELAMADILLFRSVLQVISGSEIKGALNLRRAWKLYSKVKDEIDRIKGESNKNVHKNESSSANSNNSNRWSLMGISSMVRLGGHTQEGSGGVHDAINSIKVDPDIEDCLEFGIGIFNFIVSIVPGSFLSMLKTFGFSVDRAQAIRMLENCYSRDGIRAPFAAFFLLVNYLFLPRGIADAAPSLTRAGIIAKECVNKYPNSSPFLFMACQQARKTGSLNEAINYITTGVRSCENVGATSTHHR</sequence>
<comment type="caution">
    <text evidence="1">The sequence shown here is derived from an EMBL/GenBank/DDBJ whole genome shotgun (WGS) entry which is preliminary data.</text>
</comment>